<dbReference type="Proteomes" id="UP000268192">
    <property type="component" value="Chromosome"/>
</dbReference>
<dbReference type="AlphaFoldDB" id="A0A3Q8XSH2"/>
<dbReference type="PANTHER" id="PTHR31891">
    <property type="entry name" value="FORMAMIDASE C869.04-RELATED"/>
    <property type="match status" value="1"/>
</dbReference>
<evidence type="ECO:0000313" key="1">
    <source>
        <dbReference type="EMBL" id="AZN73013.1"/>
    </source>
</evidence>
<dbReference type="Gene3D" id="2.60.120.580">
    <property type="entry name" value="Acetamidase/Formamidase-like domains"/>
    <property type="match status" value="1"/>
</dbReference>
<protein>
    <submittedName>
        <fullName evidence="1">Acetamidase</fullName>
    </submittedName>
</protein>
<keyword evidence="2" id="KW-1185">Reference proteome</keyword>
<dbReference type="Pfam" id="PF03069">
    <property type="entry name" value="FmdA_AmdA"/>
    <property type="match status" value="2"/>
</dbReference>
<dbReference type="RefSeq" id="WP_126011492.1">
    <property type="nucleotide sequence ID" value="NZ_CP032509.1"/>
</dbReference>
<proteinExistence type="predicted"/>
<reference evidence="1 2" key="1">
    <citation type="submission" date="2018-09" db="EMBL/GenBank/DDBJ databases">
        <title>Marinorhizobium profundi gen. nov., sp. nov., isolated from a deep-sea sediment sample from the New Britain Trench and proposal of Marinorhizobiaceae fam. nov. in the order Rhizobiales of the class Alphaproteobacteria.</title>
        <authorList>
            <person name="Cao J."/>
        </authorList>
    </citation>
    <scope>NUCLEOTIDE SEQUENCE [LARGE SCALE GENOMIC DNA]</scope>
    <source>
        <strain evidence="1 2">WS11</strain>
    </source>
</reference>
<name>A0A3Q8XSH2_9HYPH</name>
<dbReference type="Gene3D" id="3.10.28.20">
    <property type="entry name" value="Acetamidase/Formamidase-like domains"/>
    <property type="match status" value="1"/>
</dbReference>
<dbReference type="InterPro" id="IPR004304">
    <property type="entry name" value="FmdA_AmdA"/>
</dbReference>
<dbReference type="GO" id="GO:0016811">
    <property type="term" value="F:hydrolase activity, acting on carbon-nitrogen (but not peptide) bonds, in linear amides"/>
    <property type="evidence" value="ECO:0007669"/>
    <property type="project" value="InterPro"/>
</dbReference>
<evidence type="ECO:0000313" key="2">
    <source>
        <dbReference type="Proteomes" id="UP000268192"/>
    </source>
</evidence>
<gene>
    <name evidence="1" type="ORF">D5400_18495</name>
</gene>
<dbReference type="KEGG" id="abaw:D5400_18495"/>
<accession>A0A3Q8XSH2</accession>
<dbReference type="OrthoDB" id="9785236at2"/>
<dbReference type="PANTHER" id="PTHR31891:SF1">
    <property type="entry name" value="FORMAMIDASE C869.04-RELATED"/>
    <property type="match status" value="1"/>
</dbReference>
<sequence>MSWFDESIMARKAVAKGKPGEHHTITEAEQGIYHYVYGAFVEPKLHVQPGAVISAETHDAFEGKIKHETDKPSEILNFPYLNPQNGPIYVEGAEKGDTLAVYIREIKPRGEQPSGTTVLLPEFGGLVATGDTAMLNPPLPERVKKLYVDAEKGVKWNDRITLPYEPFIGTIGTSPEIEAISSLVPDYYGGNMDLPDVAPGAVVYLPVNTKGAYLYLGDCHAAQGDGELCGVAVEHPTVTTIQVDLIKGWTIKTPRLENEQFYMTIGSSRPLEDAARQAYRELTRWLAADFGFEELDAYMLLTQCGRMRLGNMVDPKYTMGASILKSIAGPYQG</sequence>
<dbReference type="EMBL" id="CP032509">
    <property type="protein sequence ID" value="AZN73013.1"/>
    <property type="molecule type" value="Genomic_DNA"/>
</dbReference>
<dbReference type="SUPFAM" id="SSF141130">
    <property type="entry name" value="Acetamidase/Formamidase-like"/>
    <property type="match status" value="1"/>
</dbReference>
<organism evidence="1 2">
    <name type="scientific">Georhizobium profundi</name>
    <dbReference type="NCBI Taxonomy" id="2341112"/>
    <lineage>
        <taxon>Bacteria</taxon>
        <taxon>Pseudomonadati</taxon>
        <taxon>Pseudomonadota</taxon>
        <taxon>Alphaproteobacteria</taxon>
        <taxon>Hyphomicrobiales</taxon>
        <taxon>Rhizobiaceae</taxon>
        <taxon>Georhizobium</taxon>
    </lineage>
</organism>